<keyword evidence="1" id="KW-0732">Signal</keyword>
<evidence type="ECO:0000313" key="3">
    <source>
        <dbReference type="Proteomes" id="UP000017820"/>
    </source>
</evidence>
<dbReference type="GeneID" id="29922029"/>
<evidence type="ECO:0008006" key="4">
    <source>
        <dbReference type="Google" id="ProtNLM"/>
    </source>
</evidence>
<reference evidence="2 3" key="1">
    <citation type="submission" date="2013-07" db="EMBL/GenBank/DDBJ databases">
        <title>Draft genome sequence of Pseudoalteromonas luteoviolacea 2ta16.</title>
        <authorList>
            <person name="Allen E.E."/>
            <person name="Azam F."/>
            <person name="Podell S."/>
        </authorList>
    </citation>
    <scope>NUCLEOTIDE SEQUENCE [LARGE SCALE GENOMIC DNA]</scope>
    <source>
        <strain evidence="2 3">2ta16</strain>
    </source>
</reference>
<accession>V4HTW0</accession>
<evidence type="ECO:0000256" key="1">
    <source>
        <dbReference type="SAM" id="SignalP"/>
    </source>
</evidence>
<feature type="chain" id="PRO_5004718981" description="Auto-transporter adhesin head GIN domain-containing protein" evidence="1">
    <location>
        <begin position="22"/>
        <end position="168"/>
    </location>
</feature>
<evidence type="ECO:0000313" key="2">
    <source>
        <dbReference type="EMBL" id="ESP94270.1"/>
    </source>
</evidence>
<dbReference type="EMBL" id="AUSV01000016">
    <property type="protein sequence ID" value="ESP94270.1"/>
    <property type="molecule type" value="Genomic_DNA"/>
</dbReference>
<dbReference type="AlphaFoldDB" id="V4HTW0"/>
<dbReference type="RefSeq" id="WP_023398282.1">
    <property type="nucleotide sequence ID" value="NZ_AUSV01000016.1"/>
</dbReference>
<comment type="caution">
    <text evidence="2">The sequence shown here is derived from an EMBL/GenBank/DDBJ whole genome shotgun (WGS) entry which is preliminary data.</text>
</comment>
<feature type="signal peptide" evidence="1">
    <location>
        <begin position="1"/>
        <end position="21"/>
    </location>
</feature>
<gene>
    <name evidence="2" type="ORF">PL2TA16_01948</name>
</gene>
<proteinExistence type="predicted"/>
<dbReference type="Proteomes" id="UP000017820">
    <property type="component" value="Unassembled WGS sequence"/>
</dbReference>
<organism evidence="2 3">
    <name type="scientific">Pseudoalteromonas luteoviolacea (strain 2ta16)</name>
    <dbReference type="NCBI Taxonomy" id="1353533"/>
    <lineage>
        <taxon>Bacteria</taxon>
        <taxon>Pseudomonadati</taxon>
        <taxon>Pseudomonadota</taxon>
        <taxon>Gammaproteobacteria</taxon>
        <taxon>Alteromonadales</taxon>
        <taxon>Pseudoalteromonadaceae</taxon>
        <taxon>Pseudoalteromonas</taxon>
    </lineage>
</organism>
<protein>
    <recommendedName>
        <fullName evidence="4">Auto-transporter adhesin head GIN domain-containing protein</fullName>
    </recommendedName>
</protein>
<sequence length="168" mass="18953">MKHSIFWMIICLAAVSGISYATQHEKSNFSYTGIPDIYVELNEIHLVDVNRVKYSVYVNENFGLSKVAISSNKGLVEVKGRCFKDVHFPDLQSLKVSKRVAQGSSEVDATTFKMDFHYFGDKNDALSENVEFQDWSIKLLVTNDLSAKIEVKGSTRKVSIECEVSTTR</sequence>
<name>V4HTW0_PSEL2</name>